<reference evidence="2 3" key="1">
    <citation type="submission" date="2020-06" db="EMBL/GenBank/DDBJ databases">
        <title>Methanofollis fontis sp. nov., a methanogen isolated from marine sediments near a cold seep at Four-Way Closure Ridge offshore southwestern Taiwan.</title>
        <authorList>
            <person name="Chen S.-C."/>
            <person name="Teng N.-H."/>
            <person name="Lin Y.-S."/>
            <person name="Lai M.-C."/>
            <person name="Chen H.-H."/>
            <person name="Wang C.-C."/>
        </authorList>
    </citation>
    <scope>NUCLEOTIDE SEQUENCE [LARGE SCALE GENOMIC DNA]</scope>
    <source>
        <strain evidence="2 3">DSM 2702</strain>
    </source>
</reference>
<feature type="domain" description="PUA" evidence="1">
    <location>
        <begin position="82"/>
        <end position="157"/>
    </location>
</feature>
<accession>A0A7K4HPK3</accession>
<dbReference type="GO" id="GO:0001731">
    <property type="term" value="P:formation of translation preinitiation complex"/>
    <property type="evidence" value="ECO:0007669"/>
    <property type="project" value="TreeGrafter"/>
</dbReference>
<dbReference type="RefSeq" id="WP_176788821.1">
    <property type="nucleotide sequence ID" value="NZ_JABXWR010000001.1"/>
</dbReference>
<dbReference type="PIRSF" id="PIRSF005067">
    <property type="entry name" value="Tma_RNA-bind_prd"/>
    <property type="match status" value="1"/>
</dbReference>
<protein>
    <submittedName>
        <fullName evidence="2">RNA-binding protein</fullName>
    </submittedName>
</protein>
<dbReference type="InterPro" id="IPR022430">
    <property type="entry name" value="CHP03684"/>
</dbReference>
<sequence length="165" mass="18282">METIVVKKRHTIKKSEGSRVQRALADEIGAAEEQFRSKNIEVVETNSPFTLYLIDKRPLLMEVDGRVFTTVRGAVERPFAERRVTVDSGAVPYVMNGADIMRPGVVGVSPDVKKDAPCVIAEERHGKPLAIGIALYDAADLLAMEKGKVVRMLHRVGDDVWNLEL</sequence>
<dbReference type="Proteomes" id="UP000570823">
    <property type="component" value="Unassembled WGS sequence"/>
</dbReference>
<dbReference type="GO" id="GO:0003723">
    <property type="term" value="F:RNA binding"/>
    <property type="evidence" value="ECO:0007669"/>
    <property type="project" value="InterPro"/>
</dbReference>
<dbReference type="SUPFAM" id="SSF88697">
    <property type="entry name" value="PUA domain-like"/>
    <property type="match status" value="1"/>
</dbReference>
<dbReference type="PANTHER" id="PTHR22798">
    <property type="entry name" value="MCT-1 PROTEIN"/>
    <property type="match status" value="1"/>
</dbReference>
<name>A0A7K4HPK3_9EURY</name>
<gene>
    <name evidence="2" type="ORF">HWN36_07765</name>
</gene>
<evidence type="ECO:0000313" key="3">
    <source>
        <dbReference type="Proteomes" id="UP000570823"/>
    </source>
</evidence>
<dbReference type="PROSITE" id="PS50890">
    <property type="entry name" value="PUA"/>
    <property type="match status" value="1"/>
</dbReference>
<dbReference type="Pfam" id="PF01472">
    <property type="entry name" value="PUA"/>
    <property type="match status" value="1"/>
</dbReference>
<dbReference type="InterPro" id="IPR016437">
    <property type="entry name" value="MCT-1/Tma20"/>
</dbReference>
<dbReference type="AlphaFoldDB" id="A0A7K4HPK3"/>
<dbReference type="NCBIfam" id="TIGR03684">
    <property type="entry name" value="arCOG00985"/>
    <property type="match status" value="1"/>
</dbReference>
<proteinExistence type="predicted"/>
<dbReference type="OrthoDB" id="27972at2157"/>
<dbReference type="InterPro" id="IPR002478">
    <property type="entry name" value="PUA"/>
</dbReference>
<organism evidence="2 3">
    <name type="scientific">Methanofollis tationis</name>
    <dbReference type="NCBI Taxonomy" id="81417"/>
    <lineage>
        <taxon>Archaea</taxon>
        <taxon>Methanobacteriati</taxon>
        <taxon>Methanobacteriota</taxon>
        <taxon>Stenosarchaea group</taxon>
        <taxon>Methanomicrobia</taxon>
        <taxon>Methanomicrobiales</taxon>
        <taxon>Methanomicrobiaceae</taxon>
        <taxon>Methanofollis</taxon>
    </lineage>
</organism>
<dbReference type="SMART" id="SM00359">
    <property type="entry name" value="PUA"/>
    <property type="match status" value="1"/>
</dbReference>
<dbReference type="InterPro" id="IPR015947">
    <property type="entry name" value="PUA-like_sf"/>
</dbReference>
<dbReference type="PANTHER" id="PTHR22798:SF0">
    <property type="entry name" value="MALIGNANT T-CELL-AMPLIFIED SEQUENCE 1"/>
    <property type="match status" value="1"/>
</dbReference>
<dbReference type="EMBL" id="JABXWR010000001">
    <property type="protein sequence ID" value="NVO67203.1"/>
    <property type="molecule type" value="Genomic_DNA"/>
</dbReference>
<keyword evidence="3" id="KW-1185">Reference proteome</keyword>
<dbReference type="InterPro" id="IPR004521">
    <property type="entry name" value="Uncharacterised_CHP00451"/>
</dbReference>
<evidence type="ECO:0000259" key="1">
    <source>
        <dbReference type="SMART" id="SM00359"/>
    </source>
</evidence>
<dbReference type="Gene3D" id="3.10.400.20">
    <property type="match status" value="1"/>
</dbReference>
<evidence type="ECO:0000313" key="2">
    <source>
        <dbReference type="EMBL" id="NVO67203.1"/>
    </source>
</evidence>
<comment type="caution">
    <text evidence="2">The sequence shown here is derived from an EMBL/GenBank/DDBJ whole genome shotgun (WGS) entry which is preliminary data.</text>
</comment>
<dbReference type="NCBIfam" id="TIGR00451">
    <property type="entry name" value="unchar_dom_2"/>
    <property type="match status" value="1"/>
</dbReference>
<dbReference type="CDD" id="cd21154">
    <property type="entry name" value="PUA_MJ1432-like"/>
    <property type="match status" value="1"/>
</dbReference>